<dbReference type="Gene3D" id="1.10.8.430">
    <property type="entry name" value="Helical domain of apoptotic protease-activating factors"/>
    <property type="match status" value="1"/>
</dbReference>
<dbReference type="InterPro" id="IPR032675">
    <property type="entry name" value="LRR_dom_sf"/>
</dbReference>
<dbReference type="SUPFAM" id="SSF52540">
    <property type="entry name" value="P-loop containing nucleoside triphosphate hydrolases"/>
    <property type="match status" value="1"/>
</dbReference>
<feature type="domain" description="R13L1/DRL21-like LRR repeat region" evidence="9">
    <location>
        <begin position="516"/>
        <end position="639"/>
    </location>
</feature>
<feature type="domain" description="NB-ARC" evidence="6">
    <location>
        <begin position="176"/>
        <end position="346"/>
    </location>
</feature>
<keyword evidence="10" id="KW-0378">Hydrolase</keyword>
<evidence type="ECO:0000256" key="3">
    <source>
        <dbReference type="ARBA" id="ARBA00022741"/>
    </source>
</evidence>
<dbReference type="InterPro" id="IPR002182">
    <property type="entry name" value="NB-ARC"/>
</dbReference>
<name>B9SH56_RICCO</name>
<accession>B9SH56</accession>
<dbReference type="SUPFAM" id="SSF52058">
    <property type="entry name" value="L domain-like"/>
    <property type="match status" value="1"/>
</dbReference>
<dbReference type="Pfam" id="PF23559">
    <property type="entry name" value="WHD_DRP"/>
    <property type="match status" value="1"/>
</dbReference>
<proteinExistence type="predicted"/>
<keyword evidence="2" id="KW-0677">Repeat</keyword>
<organism evidence="10 11">
    <name type="scientific">Ricinus communis</name>
    <name type="common">Castor bean</name>
    <dbReference type="NCBI Taxonomy" id="3988"/>
    <lineage>
        <taxon>Eukaryota</taxon>
        <taxon>Viridiplantae</taxon>
        <taxon>Streptophyta</taxon>
        <taxon>Embryophyta</taxon>
        <taxon>Tracheophyta</taxon>
        <taxon>Spermatophyta</taxon>
        <taxon>Magnoliopsida</taxon>
        <taxon>eudicotyledons</taxon>
        <taxon>Gunneridae</taxon>
        <taxon>Pentapetalae</taxon>
        <taxon>rosids</taxon>
        <taxon>fabids</taxon>
        <taxon>Malpighiales</taxon>
        <taxon>Euphorbiaceae</taxon>
        <taxon>Acalyphoideae</taxon>
        <taxon>Acalypheae</taxon>
        <taxon>Ricinus</taxon>
    </lineage>
</organism>
<dbReference type="InterPro" id="IPR041118">
    <property type="entry name" value="Rx_N"/>
</dbReference>
<keyword evidence="5" id="KW-0067">ATP-binding</keyword>
<sequence length="657" mass="74725">MAEVVGGAFLSAFLQVLFDRIASREFIGLFKSRSHKNGQLKKLKTMLMSVNGILDDAEEKQITNIFVKQWLNDLKDVVYEADDCLDEIAYKVLRLELEVGSKTSSKDQVRKFFSFLSPFKDEIEAKLEEILERLEYLVKQKSALGLIMKEGIEQKLSSQKIPTTSLLDEYGIFGREDDKEAIIKLLVDDGNTTDLSVIPIVGMGGIGKTTLAQLLYNDTRVQGWFDLKGWIYVSKEFDVLKVTKDIYKAIGEGIYDTTTPDQLQLGLKKSLVAKRFFLVLDDVWNDKYSDWDILRRPLKHGAKGSKIVVTTRNESVARVMGAGPIHYLKELSQDDSWSLFVAHAFDDGNLGEYPNLEAIGREIVRKSSVLPLAAKLLGGLMHSRRKDVDEWEHILNSNMWGFPLGKKELICLWMADGFLIPSGGIKEMEELGEKYYQELVSRLPDVITTLYNLQTLYLVSCTYLVELPANFPRLINLRHLDIRCTQVQKMLLQMSLLSKLQFLNDFILGKHSRSSIKELGKIQCLRDVCICNLQNVIHVPEASKANLKAKSYLRNLKLSWEGDTGNSQHDRFILEQLEPHTKLEYLSIVGYNGPEFYGSTEKPFGFLEILSFKKLPSWHEWSPCPGAFCCLLKLYIEECPMLNTNALPGNLAFVTQQ</sequence>
<dbReference type="GO" id="GO:0004722">
    <property type="term" value="F:protein serine/threonine phosphatase activity"/>
    <property type="evidence" value="ECO:0007669"/>
    <property type="project" value="UniProtKB-EC"/>
</dbReference>
<dbReference type="eggNOG" id="KOG4658">
    <property type="taxonomic scope" value="Eukaryota"/>
</dbReference>
<gene>
    <name evidence="10" type="ORF">RCOM_1117180</name>
</gene>
<dbReference type="Gene3D" id="3.80.10.10">
    <property type="entry name" value="Ribonuclease Inhibitor"/>
    <property type="match status" value="1"/>
</dbReference>
<evidence type="ECO:0000256" key="1">
    <source>
        <dbReference type="ARBA" id="ARBA00022614"/>
    </source>
</evidence>
<keyword evidence="11" id="KW-1185">Reference proteome</keyword>
<dbReference type="FunFam" id="3.40.50.300:FF:001091">
    <property type="entry name" value="Probable disease resistance protein At1g61300"/>
    <property type="match status" value="1"/>
</dbReference>
<dbReference type="PANTHER" id="PTHR36766">
    <property type="entry name" value="PLANT BROAD-SPECTRUM MILDEW RESISTANCE PROTEIN RPW8"/>
    <property type="match status" value="1"/>
</dbReference>
<dbReference type="GO" id="GO:0043531">
    <property type="term" value="F:ADP binding"/>
    <property type="evidence" value="ECO:0007669"/>
    <property type="project" value="InterPro"/>
</dbReference>
<dbReference type="GO" id="GO:0051707">
    <property type="term" value="P:response to other organism"/>
    <property type="evidence" value="ECO:0007669"/>
    <property type="project" value="UniProtKB-ARBA"/>
</dbReference>
<dbReference type="GO" id="GO:0006952">
    <property type="term" value="P:defense response"/>
    <property type="evidence" value="ECO:0007669"/>
    <property type="project" value="UniProtKB-KW"/>
</dbReference>
<dbReference type="Gene3D" id="1.20.5.4130">
    <property type="match status" value="1"/>
</dbReference>
<dbReference type="InterPro" id="IPR042197">
    <property type="entry name" value="Apaf_helical"/>
</dbReference>
<evidence type="ECO:0000313" key="11">
    <source>
        <dbReference type="Proteomes" id="UP000008311"/>
    </source>
</evidence>
<dbReference type="InParanoid" id="B9SH56"/>
<dbReference type="EMBL" id="EQ973960">
    <property type="protein sequence ID" value="EEF37058.1"/>
    <property type="molecule type" value="Genomic_DNA"/>
</dbReference>
<dbReference type="InterPro" id="IPR056789">
    <property type="entry name" value="LRR_R13L1-DRL21"/>
</dbReference>
<dbReference type="Pfam" id="PF00931">
    <property type="entry name" value="NB-ARC"/>
    <property type="match status" value="1"/>
</dbReference>
<dbReference type="AlphaFoldDB" id="B9SH56"/>
<dbReference type="Pfam" id="PF25019">
    <property type="entry name" value="LRR_R13L1-DRL21"/>
    <property type="match status" value="1"/>
</dbReference>
<keyword evidence="1" id="KW-0433">Leucine-rich repeat</keyword>
<evidence type="ECO:0000259" key="6">
    <source>
        <dbReference type="Pfam" id="PF00931"/>
    </source>
</evidence>
<evidence type="ECO:0000313" key="10">
    <source>
        <dbReference type="EMBL" id="EEF37058.1"/>
    </source>
</evidence>
<feature type="domain" description="Disease resistance protein winged helix" evidence="8">
    <location>
        <begin position="404"/>
        <end position="442"/>
    </location>
</feature>
<protein>
    <submittedName>
        <fullName evidence="10">ATP binding protein, putative</fullName>
        <ecNumber evidence="10">3.1.3.16</ecNumber>
    </submittedName>
</protein>
<dbReference type="PANTHER" id="PTHR36766:SF40">
    <property type="entry name" value="DISEASE RESISTANCE PROTEIN RGA3"/>
    <property type="match status" value="1"/>
</dbReference>
<evidence type="ECO:0000259" key="9">
    <source>
        <dbReference type="Pfam" id="PF25019"/>
    </source>
</evidence>
<dbReference type="EC" id="3.1.3.16" evidence="10"/>
<evidence type="ECO:0000259" key="8">
    <source>
        <dbReference type="Pfam" id="PF23559"/>
    </source>
</evidence>
<feature type="domain" description="Disease resistance N-terminal" evidence="7">
    <location>
        <begin position="9"/>
        <end position="104"/>
    </location>
</feature>
<keyword evidence="3" id="KW-0547">Nucleotide-binding</keyword>
<reference evidence="11" key="1">
    <citation type="journal article" date="2010" name="Nat. Biotechnol.">
        <title>Draft genome sequence of the oilseed species Ricinus communis.</title>
        <authorList>
            <person name="Chan A.P."/>
            <person name="Crabtree J."/>
            <person name="Zhao Q."/>
            <person name="Lorenzi H."/>
            <person name="Orvis J."/>
            <person name="Puiu D."/>
            <person name="Melake-Berhan A."/>
            <person name="Jones K.M."/>
            <person name="Redman J."/>
            <person name="Chen G."/>
            <person name="Cahoon E.B."/>
            <person name="Gedil M."/>
            <person name="Stanke M."/>
            <person name="Haas B.J."/>
            <person name="Wortman J.R."/>
            <person name="Fraser-Liggett C.M."/>
            <person name="Ravel J."/>
            <person name="Rabinowicz P.D."/>
        </authorList>
    </citation>
    <scope>NUCLEOTIDE SEQUENCE [LARGE SCALE GENOMIC DNA]</scope>
    <source>
        <strain evidence="11">cv. Hale</strain>
    </source>
</reference>
<dbReference type="InterPro" id="IPR058922">
    <property type="entry name" value="WHD_DRP"/>
</dbReference>
<evidence type="ECO:0000259" key="7">
    <source>
        <dbReference type="Pfam" id="PF18052"/>
    </source>
</evidence>
<dbReference type="PRINTS" id="PR00364">
    <property type="entry name" value="DISEASERSIST"/>
</dbReference>
<dbReference type="InterPro" id="IPR027417">
    <property type="entry name" value="P-loop_NTPase"/>
</dbReference>
<dbReference type="GO" id="GO:0005524">
    <property type="term" value="F:ATP binding"/>
    <property type="evidence" value="ECO:0007669"/>
    <property type="project" value="UniProtKB-KW"/>
</dbReference>
<evidence type="ECO:0000256" key="5">
    <source>
        <dbReference type="ARBA" id="ARBA00022840"/>
    </source>
</evidence>
<evidence type="ECO:0000256" key="2">
    <source>
        <dbReference type="ARBA" id="ARBA00022737"/>
    </source>
</evidence>
<dbReference type="Gene3D" id="3.40.50.300">
    <property type="entry name" value="P-loop containing nucleotide triphosphate hydrolases"/>
    <property type="match status" value="1"/>
</dbReference>
<dbReference type="Proteomes" id="UP000008311">
    <property type="component" value="Unassembled WGS sequence"/>
</dbReference>
<keyword evidence="4" id="KW-0611">Plant defense</keyword>
<evidence type="ECO:0000256" key="4">
    <source>
        <dbReference type="ARBA" id="ARBA00022821"/>
    </source>
</evidence>
<dbReference type="Pfam" id="PF18052">
    <property type="entry name" value="Rx_N"/>
    <property type="match status" value="1"/>
</dbReference>